<comment type="caution">
    <text evidence="2">The sequence shown here is derived from an EMBL/GenBank/DDBJ whole genome shotgun (WGS) entry which is preliminary data.</text>
</comment>
<keyword evidence="3" id="KW-1185">Reference proteome</keyword>
<sequence length="88" mass="9568">MVTGFEPVMKVLQTSALPLGYTTMLLLSKKIKQTNPNMQDGVKSPLRYHLAKTQSKGGMWGSNPRVPDPQTGVLTASPIPPKYSVKQG</sequence>
<reference evidence="2 3" key="1">
    <citation type="journal article" date="2015" name="Genome Announc.">
        <title>Expanding the biotechnology potential of lactobacilli through comparative genomics of 213 strains and associated genera.</title>
        <authorList>
            <person name="Sun Z."/>
            <person name="Harris H.M."/>
            <person name="McCann A."/>
            <person name="Guo C."/>
            <person name="Argimon S."/>
            <person name="Zhang W."/>
            <person name="Yang X."/>
            <person name="Jeffery I.B."/>
            <person name="Cooney J.C."/>
            <person name="Kagawa T.F."/>
            <person name="Liu W."/>
            <person name="Song Y."/>
            <person name="Salvetti E."/>
            <person name="Wrobel A."/>
            <person name="Rasinkangas P."/>
            <person name="Parkhill J."/>
            <person name="Rea M.C."/>
            <person name="O'Sullivan O."/>
            <person name="Ritari J."/>
            <person name="Douillard F.P."/>
            <person name="Paul Ross R."/>
            <person name="Yang R."/>
            <person name="Briner A.E."/>
            <person name="Felis G.E."/>
            <person name="de Vos W.M."/>
            <person name="Barrangou R."/>
            <person name="Klaenhammer T.R."/>
            <person name="Caufield P.W."/>
            <person name="Cui Y."/>
            <person name="Zhang H."/>
            <person name="O'Toole P.W."/>
        </authorList>
    </citation>
    <scope>NUCLEOTIDE SEQUENCE [LARGE SCALE GENOMIC DNA]</scope>
    <source>
        <strain evidence="2 3">DSM 26202</strain>
    </source>
</reference>
<feature type="region of interest" description="Disordered" evidence="1">
    <location>
        <begin position="54"/>
        <end position="88"/>
    </location>
</feature>
<dbReference type="Proteomes" id="UP000051884">
    <property type="component" value="Unassembled WGS sequence"/>
</dbReference>
<proteinExistence type="predicted"/>
<evidence type="ECO:0000256" key="1">
    <source>
        <dbReference type="SAM" id="MobiDB-lite"/>
    </source>
</evidence>
<dbReference type="EMBL" id="JQCH01000018">
    <property type="protein sequence ID" value="KRO09324.1"/>
    <property type="molecule type" value="Genomic_DNA"/>
</dbReference>
<name>A0ABR5Q3Z9_9LACO</name>
<organism evidence="2 3">
    <name type="scientific">Paucilactobacillus hokkaidonensis</name>
    <dbReference type="NCBI Taxonomy" id="1193095"/>
    <lineage>
        <taxon>Bacteria</taxon>
        <taxon>Bacillati</taxon>
        <taxon>Bacillota</taxon>
        <taxon>Bacilli</taxon>
        <taxon>Lactobacillales</taxon>
        <taxon>Lactobacillaceae</taxon>
        <taxon>Paucilactobacillus</taxon>
    </lineage>
</organism>
<evidence type="ECO:0000313" key="2">
    <source>
        <dbReference type="EMBL" id="KRO09324.1"/>
    </source>
</evidence>
<gene>
    <name evidence="2" type="ORF">IV59_GL000779</name>
</gene>
<accession>A0ABR5Q3Z9</accession>
<protein>
    <submittedName>
        <fullName evidence="2">Uncharacterized protein</fullName>
    </submittedName>
</protein>
<evidence type="ECO:0000313" key="3">
    <source>
        <dbReference type="Proteomes" id="UP000051884"/>
    </source>
</evidence>